<evidence type="ECO:0000259" key="5">
    <source>
        <dbReference type="PROSITE" id="PS50850"/>
    </source>
</evidence>
<name>A0ABY9M4Y9_9BURK</name>
<evidence type="ECO:0000313" key="6">
    <source>
        <dbReference type="EMBL" id="WMD22064.1"/>
    </source>
</evidence>
<dbReference type="EMBL" id="CP132976">
    <property type="protein sequence ID" value="WMD22064.1"/>
    <property type="molecule type" value="Genomic_DNA"/>
</dbReference>
<feature type="domain" description="Major facilitator superfamily (MFS) profile" evidence="5">
    <location>
        <begin position="6"/>
        <end position="399"/>
    </location>
</feature>
<gene>
    <name evidence="6" type="ORF">RAS12_06730</name>
</gene>
<dbReference type="PROSITE" id="PS50850">
    <property type="entry name" value="MFS"/>
    <property type="match status" value="1"/>
</dbReference>
<dbReference type="Pfam" id="PF07690">
    <property type="entry name" value="MFS_1"/>
    <property type="match status" value="1"/>
</dbReference>
<evidence type="ECO:0000256" key="4">
    <source>
        <dbReference type="SAM" id="Phobius"/>
    </source>
</evidence>
<sequence length="401" mass="41305">MSSSRINTWRIVVIVLVGLNLRPVLASVPPLLDLVLAATRMSDTVAGLLTALPVFVMGLGALSVAPLRRLLGEELGVVVGLALITAATAGRLWAGNTGLMLATGVVAGLGIAVAQALLPIYIKTRFATGSSGVMGLYSTAIMGGAAVASVASPLMAQRASWLEALAVWSLPAAAAMLGWLLVMRLTAAAQEAVPIADANATPSPVPPSALAPVPTPRSRIWLLAVFFGLGTGAYTLVLAWLPPYYTALGWTPVAAGQLLGAVTAAEIVAGLLVSLCIGRLPDRRIALFLAIGALALGLMGWILAPAALAWPAAVLAGLGIGALFPLSLIVAMDHARTSLEAGRLASFVQGIGYLIAALFPFAAGLIRQHLSDLTPAWILMTLICLVLFAMASRFRPQPATR</sequence>
<dbReference type="InterPro" id="IPR036259">
    <property type="entry name" value="MFS_trans_sf"/>
</dbReference>
<dbReference type="InterPro" id="IPR052524">
    <property type="entry name" value="MFS_Cyanate_Porter"/>
</dbReference>
<feature type="transmembrane region" description="Helical" evidence="4">
    <location>
        <begin position="75"/>
        <end position="94"/>
    </location>
</feature>
<keyword evidence="3 4" id="KW-0472">Membrane</keyword>
<keyword evidence="7" id="KW-1185">Reference proteome</keyword>
<reference evidence="6 7" key="1">
    <citation type="submission" date="2023-08" db="EMBL/GenBank/DDBJ databases">
        <title>Achromobacter seleniivolatilans sp. nov., isolated from seleniferous soil.</title>
        <authorList>
            <person name="Zhang S."/>
            <person name="Li K."/>
            <person name="Peng J."/>
            <person name="Zhao Q."/>
            <person name="Wang H."/>
            <person name="Guo Y."/>
        </authorList>
    </citation>
    <scope>NUCLEOTIDE SEQUENCE [LARGE SCALE GENOMIC DNA]</scope>
    <source>
        <strain evidence="6 7">R39</strain>
    </source>
</reference>
<protein>
    <submittedName>
        <fullName evidence="6">MFS transporter</fullName>
    </submittedName>
</protein>
<evidence type="ECO:0000313" key="7">
    <source>
        <dbReference type="Proteomes" id="UP001234798"/>
    </source>
</evidence>
<keyword evidence="2 4" id="KW-1133">Transmembrane helix</keyword>
<dbReference type="Gene3D" id="1.20.1250.20">
    <property type="entry name" value="MFS general substrate transporter like domains"/>
    <property type="match status" value="2"/>
</dbReference>
<dbReference type="RefSeq" id="WP_306946508.1">
    <property type="nucleotide sequence ID" value="NZ_CP132976.1"/>
</dbReference>
<evidence type="ECO:0000256" key="2">
    <source>
        <dbReference type="ARBA" id="ARBA00022989"/>
    </source>
</evidence>
<feature type="transmembrane region" description="Helical" evidence="4">
    <location>
        <begin position="310"/>
        <end position="332"/>
    </location>
</feature>
<dbReference type="Proteomes" id="UP001234798">
    <property type="component" value="Chromosome"/>
</dbReference>
<feature type="transmembrane region" description="Helical" evidence="4">
    <location>
        <begin position="100"/>
        <end position="122"/>
    </location>
</feature>
<feature type="transmembrane region" description="Helical" evidence="4">
    <location>
        <begin position="285"/>
        <end position="304"/>
    </location>
</feature>
<dbReference type="InterPro" id="IPR011701">
    <property type="entry name" value="MFS"/>
</dbReference>
<dbReference type="InterPro" id="IPR020846">
    <property type="entry name" value="MFS_dom"/>
</dbReference>
<feature type="transmembrane region" description="Helical" evidence="4">
    <location>
        <begin position="253"/>
        <end position="273"/>
    </location>
</feature>
<feature type="transmembrane region" description="Helical" evidence="4">
    <location>
        <begin position="161"/>
        <end position="182"/>
    </location>
</feature>
<organism evidence="6 7">
    <name type="scientific">Achromobacter seleniivolatilans</name>
    <dbReference type="NCBI Taxonomy" id="3047478"/>
    <lineage>
        <taxon>Bacteria</taxon>
        <taxon>Pseudomonadati</taxon>
        <taxon>Pseudomonadota</taxon>
        <taxon>Betaproteobacteria</taxon>
        <taxon>Burkholderiales</taxon>
        <taxon>Alcaligenaceae</taxon>
        <taxon>Achromobacter</taxon>
    </lineage>
</organism>
<feature type="transmembrane region" description="Helical" evidence="4">
    <location>
        <begin position="375"/>
        <end position="394"/>
    </location>
</feature>
<dbReference type="PANTHER" id="PTHR23523">
    <property type="match status" value="1"/>
</dbReference>
<feature type="transmembrane region" description="Helical" evidence="4">
    <location>
        <begin position="220"/>
        <end position="241"/>
    </location>
</feature>
<keyword evidence="1 4" id="KW-0812">Transmembrane</keyword>
<feature type="transmembrane region" description="Helical" evidence="4">
    <location>
        <begin position="134"/>
        <end position="155"/>
    </location>
</feature>
<evidence type="ECO:0000256" key="3">
    <source>
        <dbReference type="ARBA" id="ARBA00023136"/>
    </source>
</evidence>
<proteinExistence type="predicted"/>
<dbReference type="SUPFAM" id="SSF103473">
    <property type="entry name" value="MFS general substrate transporter"/>
    <property type="match status" value="1"/>
</dbReference>
<accession>A0ABY9M4Y9</accession>
<dbReference type="PANTHER" id="PTHR23523:SF1">
    <property type="entry name" value="CYANATE TRANSPORT PROTEIN CYNX"/>
    <property type="match status" value="1"/>
</dbReference>
<feature type="transmembrane region" description="Helical" evidence="4">
    <location>
        <begin position="344"/>
        <end position="363"/>
    </location>
</feature>
<feature type="transmembrane region" description="Helical" evidence="4">
    <location>
        <begin position="45"/>
        <end position="63"/>
    </location>
</feature>
<evidence type="ECO:0000256" key="1">
    <source>
        <dbReference type="ARBA" id="ARBA00022692"/>
    </source>
</evidence>